<keyword evidence="3" id="KW-0846">Cobalamin</keyword>
<dbReference type="InterPro" id="IPR036724">
    <property type="entry name" value="Cobalamin-bd_sf"/>
</dbReference>
<evidence type="ECO:0000256" key="1">
    <source>
        <dbReference type="ARBA" id="ARBA00001922"/>
    </source>
</evidence>
<reference evidence="8 9" key="1">
    <citation type="journal article" date="2011" name="Proc. Natl. Acad. Sci. U.S.A.">
        <title>Niche of harmful alga Aureococcus anophagefferens revealed through ecogenomics.</title>
        <authorList>
            <person name="Gobler C.J."/>
            <person name="Berry D.L."/>
            <person name="Dyhrman S.T."/>
            <person name="Wilhelm S.W."/>
            <person name="Salamov A."/>
            <person name="Lobanov A.V."/>
            <person name="Zhang Y."/>
            <person name="Collier J.L."/>
            <person name="Wurch L.L."/>
            <person name="Kustka A.B."/>
            <person name="Dill B.D."/>
            <person name="Shah M."/>
            <person name="VerBerkmoes N.C."/>
            <person name="Kuo A."/>
            <person name="Terry A."/>
            <person name="Pangilinan J."/>
            <person name="Lindquist E.A."/>
            <person name="Lucas S."/>
            <person name="Paulsen I.T."/>
            <person name="Hattenrath-Lehmann T.K."/>
            <person name="Talmage S.C."/>
            <person name="Walker E.A."/>
            <person name="Koch F."/>
            <person name="Burson A.M."/>
            <person name="Marcoval M.A."/>
            <person name="Tang Y.Z."/>
            <person name="Lecleir G.R."/>
            <person name="Coyne K.J."/>
            <person name="Berg G.M."/>
            <person name="Bertrand E.M."/>
            <person name="Saito M.A."/>
            <person name="Gladyshev V.N."/>
            <person name="Grigoriev I.V."/>
        </authorList>
    </citation>
    <scope>NUCLEOTIDE SEQUENCE [LARGE SCALE GENOMIC DNA]</scope>
    <source>
        <strain evidence="9">CCMP 1984</strain>
    </source>
</reference>
<evidence type="ECO:0000313" key="8">
    <source>
        <dbReference type="EMBL" id="EGB08390.1"/>
    </source>
</evidence>
<dbReference type="Gene3D" id="3.20.20.240">
    <property type="entry name" value="Methylmalonyl-CoA mutase"/>
    <property type="match status" value="1"/>
</dbReference>
<dbReference type="Pfam" id="PF02310">
    <property type="entry name" value="B12-binding"/>
    <property type="match status" value="1"/>
</dbReference>
<sequence length="744" mass="79112">MLARARPRRLSTTAADAWRALAAKEAARSGRTVESLASETPEGLRIEPCYLGPEGSSPPPPGVFPFTRGAYATMYSAKPWTIRQYAGFSSAEESNAFYRRNVAAGQQGLSVAFDLPTHRGYDSDHERAAGDVGLAGVPVDSVEDVKILFDGIDLGKMSVSMTMNGAVLPTLAMYVVAAEEAGVAPEELSGTIQNDILKEFMVRNTYIYPPAPAPSLRAIQDIFGFTAGRMPRFNSISVSGYHMQEAGADAALELAFTIADGLEYLNCAVEAGIDVDKVAQRLSFFFAIGMDHHVEIAKLRAARTLWAELVKERFWGAHVTSERSLLLRTHCQTSGYSLTAQEPLNNVARTALEALAAVHGGAQSLHTNAFDEAIALPTEHSARVARATQLMIQEETGVTRVADPWGGSYFMEALTSQLADKAREIIADVDAAGGMRAMVESGEAKRRVEDSAAKKQARVDAGVDVVVGVNKHVSGEPGEAVDVLRIDDQKARRVQAARIAAMKASRDDDAVKRCLERLHASALLEDVSTAAHDDPRNLVALCVDAARARATLGEISDALRSAWGEHVASGGLAVGSYRAKFPTSKPHISAARRVEAFEALDGRRPRILVAKVGMDGHDRGANVVAAGFADLGFDVDAGPLFNLPEEVANQAVDADVHAVGVSTMAAGHNTLVPRVVEALRAKGAGHVVVVVGGVVPDCDHDHLKRHGVAAIFGPGTPLPVAAMDVLDAVEAAVLKRRAPRAESA</sequence>
<dbReference type="Pfam" id="PF01642">
    <property type="entry name" value="MM_CoA_mutase"/>
    <property type="match status" value="1"/>
</dbReference>
<dbReference type="PANTHER" id="PTHR48101">
    <property type="entry name" value="METHYLMALONYL-COA MUTASE, MITOCHONDRIAL-RELATED"/>
    <property type="match status" value="1"/>
</dbReference>
<dbReference type="GO" id="GO:0019678">
    <property type="term" value="P:propionate metabolic process, methylmalonyl pathway"/>
    <property type="evidence" value="ECO:0007669"/>
    <property type="project" value="TreeGrafter"/>
</dbReference>
<dbReference type="InParanoid" id="F0Y975"/>
<dbReference type="RefSeq" id="XP_009037108.1">
    <property type="nucleotide sequence ID" value="XM_009038860.1"/>
</dbReference>
<keyword evidence="9" id="KW-1185">Reference proteome</keyword>
<organism evidence="9">
    <name type="scientific">Aureococcus anophagefferens</name>
    <name type="common">Harmful bloom alga</name>
    <dbReference type="NCBI Taxonomy" id="44056"/>
    <lineage>
        <taxon>Eukaryota</taxon>
        <taxon>Sar</taxon>
        <taxon>Stramenopiles</taxon>
        <taxon>Ochrophyta</taxon>
        <taxon>Pelagophyceae</taxon>
        <taxon>Pelagomonadales</taxon>
        <taxon>Pelagomonadaceae</taxon>
        <taxon>Aureococcus</taxon>
    </lineage>
</organism>
<dbReference type="NCBIfam" id="TIGR00641">
    <property type="entry name" value="acid_CoA_mut_N"/>
    <property type="match status" value="1"/>
</dbReference>
<comment type="similarity">
    <text evidence="2">Belongs to the methylmalonyl-CoA mutase family.</text>
</comment>
<evidence type="ECO:0000256" key="2">
    <source>
        <dbReference type="ARBA" id="ARBA00008465"/>
    </source>
</evidence>
<dbReference type="GO" id="GO:0031419">
    <property type="term" value="F:cobalamin binding"/>
    <property type="evidence" value="ECO:0007669"/>
    <property type="project" value="UniProtKB-KW"/>
</dbReference>
<evidence type="ECO:0000256" key="3">
    <source>
        <dbReference type="ARBA" id="ARBA00022628"/>
    </source>
</evidence>
<evidence type="ECO:0000256" key="4">
    <source>
        <dbReference type="ARBA" id="ARBA00022723"/>
    </source>
</evidence>
<proteinExistence type="inferred from homology"/>
<dbReference type="Gene3D" id="3.40.50.280">
    <property type="entry name" value="Cobalamin-binding domain"/>
    <property type="match status" value="1"/>
</dbReference>
<dbReference type="GO" id="GO:0005739">
    <property type="term" value="C:mitochondrion"/>
    <property type="evidence" value="ECO:0007669"/>
    <property type="project" value="TreeGrafter"/>
</dbReference>
<dbReference type="KEGG" id="aaf:AURANDRAFT_26280"/>
<dbReference type="NCBIfam" id="TIGR00640">
    <property type="entry name" value="acid_CoA_mut_C"/>
    <property type="match status" value="1"/>
</dbReference>
<dbReference type="SUPFAM" id="SSF51703">
    <property type="entry name" value="Cobalamin (vitamin B12)-dependent enzymes"/>
    <property type="match status" value="1"/>
</dbReference>
<evidence type="ECO:0000313" key="9">
    <source>
        <dbReference type="Proteomes" id="UP000002729"/>
    </source>
</evidence>
<dbReference type="PROSITE" id="PS51332">
    <property type="entry name" value="B12_BINDING"/>
    <property type="match status" value="1"/>
</dbReference>
<gene>
    <name evidence="8" type="primary">MCM1</name>
    <name evidence="8" type="ORF">AURANDRAFT_26280</name>
</gene>
<dbReference type="OrthoDB" id="198977at2759"/>
<comment type="cofactor">
    <cofactor evidence="1">
        <name>adenosylcob(III)alamin</name>
        <dbReference type="ChEBI" id="CHEBI:18408"/>
    </cofactor>
</comment>
<dbReference type="InterPro" id="IPR016176">
    <property type="entry name" value="Cbl-dep_enz_cat"/>
</dbReference>
<dbReference type="GO" id="GO:0046872">
    <property type="term" value="F:metal ion binding"/>
    <property type="evidence" value="ECO:0007669"/>
    <property type="project" value="UniProtKB-KW"/>
</dbReference>
<dbReference type="CDD" id="cd02071">
    <property type="entry name" value="MM_CoA_mut_B12_BD"/>
    <property type="match status" value="1"/>
</dbReference>
<dbReference type="EMBL" id="GL833128">
    <property type="protein sequence ID" value="EGB08390.1"/>
    <property type="molecule type" value="Genomic_DNA"/>
</dbReference>
<dbReference type="InterPro" id="IPR006098">
    <property type="entry name" value="MMCoA_mutase_a_cat"/>
</dbReference>
<dbReference type="InterPro" id="IPR006159">
    <property type="entry name" value="Acid_CoA_mut_C"/>
</dbReference>
<name>F0Y975_AURAN</name>
<dbReference type="NCBIfam" id="NF006944">
    <property type="entry name" value="PRK09426.1"/>
    <property type="match status" value="1"/>
</dbReference>
<dbReference type="FunFam" id="3.20.20.240:FF:000001">
    <property type="entry name" value="Probable methylmalonyl-coa mutase"/>
    <property type="match status" value="1"/>
</dbReference>
<evidence type="ECO:0000259" key="7">
    <source>
        <dbReference type="PROSITE" id="PS51332"/>
    </source>
</evidence>
<dbReference type="InterPro" id="IPR006099">
    <property type="entry name" value="MeMalonylCoA_mutase_a/b_cat"/>
</dbReference>
<dbReference type="PANTHER" id="PTHR48101:SF4">
    <property type="entry name" value="METHYLMALONYL-COA MUTASE, MITOCHONDRIAL"/>
    <property type="match status" value="1"/>
</dbReference>
<dbReference type="GO" id="GO:0004494">
    <property type="term" value="F:methylmalonyl-CoA mutase activity"/>
    <property type="evidence" value="ECO:0007669"/>
    <property type="project" value="UniProtKB-EC"/>
</dbReference>
<dbReference type="Proteomes" id="UP000002729">
    <property type="component" value="Unassembled WGS sequence"/>
</dbReference>
<keyword evidence="5" id="KW-0413">Isomerase</keyword>
<evidence type="ECO:0000256" key="6">
    <source>
        <dbReference type="ARBA" id="ARBA00023285"/>
    </source>
</evidence>
<evidence type="ECO:0000256" key="5">
    <source>
        <dbReference type="ARBA" id="ARBA00023235"/>
    </source>
</evidence>
<dbReference type="SUPFAM" id="SSF52242">
    <property type="entry name" value="Cobalamin (vitamin B12)-binding domain"/>
    <property type="match status" value="1"/>
</dbReference>
<dbReference type="AlphaFoldDB" id="F0Y975"/>
<dbReference type="eggNOG" id="ENOG502QQ7X">
    <property type="taxonomic scope" value="Eukaryota"/>
</dbReference>
<dbReference type="GeneID" id="20220180"/>
<protein>
    <submittedName>
        <fullName evidence="8">Uncharacterized protein MCM1</fullName>
    </submittedName>
</protein>
<dbReference type="OMA" id="IQEETHI"/>
<feature type="domain" description="B12-binding" evidence="7">
    <location>
        <begin position="604"/>
        <end position="736"/>
    </location>
</feature>
<keyword evidence="6" id="KW-0170">Cobalt</keyword>
<accession>F0Y975</accession>
<dbReference type="InterPro" id="IPR006158">
    <property type="entry name" value="Cobalamin-bd"/>
</dbReference>
<keyword evidence="4" id="KW-0479">Metal-binding</keyword>